<sequence>MAMNANPGGPDDEGPWGEGEGDGAEEVLACGRPLSSVWAEWDAEEGGDGGAAADPSAPAEAPHPRDCPYCQAARERLLLLNGYVSRLRTADAEEEARGTDVAASV</sequence>
<feature type="region of interest" description="Disordered" evidence="1">
    <location>
        <begin position="1"/>
        <end position="26"/>
    </location>
</feature>
<protein>
    <submittedName>
        <fullName evidence="2">Uncharacterized protein</fullName>
    </submittedName>
</protein>
<feature type="region of interest" description="Disordered" evidence="1">
    <location>
        <begin position="41"/>
        <end position="67"/>
    </location>
</feature>
<proteinExistence type="predicted"/>
<dbReference type="AlphaFoldDB" id="A0A8T4IKG1"/>
<dbReference type="Proteomes" id="UP000675554">
    <property type="component" value="Unassembled WGS sequence"/>
</dbReference>
<accession>A0A8T4IKG1</accession>
<comment type="caution">
    <text evidence="2">The sequence shown here is derived from an EMBL/GenBank/DDBJ whole genome shotgun (WGS) entry which is preliminary data.</text>
</comment>
<feature type="non-terminal residue" evidence="2">
    <location>
        <position position="105"/>
    </location>
</feature>
<organism evidence="2 3">
    <name type="scientific">Streptomyces daliensis</name>
    <dbReference type="NCBI Taxonomy" id="299421"/>
    <lineage>
        <taxon>Bacteria</taxon>
        <taxon>Bacillati</taxon>
        <taxon>Actinomycetota</taxon>
        <taxon>Actinomycetes</taxon>
        <taxon>Kitasatosporales</taxon>
        <taxon>Streptomycetaceae</taxon>
        <taxon>Streptomyces</taxon>
    </lineage>
</organism>
<evidence type="ECO:0000313" key="2">
    <source>
        <dbReference type="EMBL" id="MBR7671732.1"/>
    </source>
</evidence>
<dbReference type="EMBL" id="JAGSMN010000026">
    <property type="protein sequence ID" value="MBR7671732.1"/>
    <property type="molecule type" value="Genomic_DNA"/>
</dbReference>
<feature type="compositionally biased region" description="Acidic residues" evidence="1">
    <location>
        <begin position="10"/>
        <end position="25"/>
    </location>
</feature>
<evidence type="ECO:0000313" key="3">
    <source>
        <dbReference type="Proteomes" id="UP000675554"/>
    </source>
</evidence>
<gene>
    <name evidence="2" type="ORF">KDA82_01495</name>
</gene>
<keyword evidence="3" id="KW-1185">Reference proteome</keyword>
<evidence type="ECO:0000256" key="1">
    <source>
        <dbReference type="SAM" id="MobiDB-lite"/>
    </source>
</evidence>
<reference evidence="2" key="1">
    <citation type="submission" date="2021-04" db="EMBL/GenBank/DDBJ databases">
        <title>Sequencing of actinobacteria type strains.</title>
        <authorList>
            <person name="Nguyen G.-S."/>
            <person name="Wentzel A."/>
        </authorList>
    </citation>
    <scope>NUCLEOTIDE SEQUENCE</scope>
    <source>
        <strain evidence="2">DSM 42095</strain>
    </source>
</reference>
<feature type="compositionally biased region" description="Low complexity" evidence="1">
    <location>
        <begin position="51"/>
        <end position="60"/>
    </location>
</feature>
<name>A0A8T4IKG1_9ACTN</name>